<comment type="subcellular location">
    <subcellularLocation>
        <location evidence="1">Membrane</location>
        <topology evidence="1">Multi-pass membrane protein</topology>
    </subcellularLocation>
</comment>
<dbReference type="PANTHER" id="PTHR23511:SF39">
    <property type="entry name" value="SYNAPTIC VESICLE GLYCOPROTEIN 2B"/>
    <property type="match status" value="1"/>
</dbReference>
<dbReference type="SUPFAM" id="SSF103473">
    <property type="entry name" value="MFS general substrate transporter"/>
    <property type="match status" value="1"/>
</dbReference>
<dbReference type="Gene3D" id="1.20.1250.20">
    <property type="entry name" value="MFS general substrate transporter like domains"/>
    <property type="match status" value="1"/>
</dbReference>
<evidence type="ECO:0000313" key="10">
    <source>
        <dbReference type="Proteomes" id="UP001529510"/>
    </source>
</evidence>
<feature type="non-terminal residue" evidence="9">
    <location>
        <position position="1"/>
    </location>
</feature>
<keyword evidence="3" id="KW-0813">Transport</keyword>
<evidence type="ECO:0000256" key="7">
    <source>
        <dbReference type="SAM" id="Phobius"/>
    </source>
</evidence>
<dbReference type="Pfam" id="PF00083">
    <property type="entry name" value="Sugar_tr"/>
    <property type="match status" value="1"/>
</dbReference>
<dbReference type="AlphaFoldDB" id="A0ABD0QTI8"/>
<keyword evidence="4 7" id="KW-0812">Transmembrane</keyword>
<name>A0ABD0QTI8_CIRMR</name>
<evidence type="ECO:0000256" key="1">
    <source>
        <dbReference type="ARBA" id="ARBA00004141"/>
    </source>
</evidence>
<reference evidence="9 10" key="1">
    <citation type="submission" date="2024-05" db="EMBL/GenBank/DDBJ databases">
        <title>Genome sequencing and assembly of Indian major carp, Cirrhinus mrigala (Hamilton, 1822).</title>
        <authorList>
            <person name="Mohindra V."/>
            <person name="Chowdhury L.M."/>
            <person name="Lal K."/>
            <person name="Jena J.K."/>
        </authorList>
    </citation>
    <scope>NUCLEOTIDE SEQUENCE [LARGE SCALE GENOMIC DNA]</scope>
    <source>
        <strain evidence="9">CM1030</strain>
        <tissue evidence="9">Blood</tissue>
    </source>
</reference>
<evidence type="ECO:0000256" key="5">
    <source>
        <dbReference type="ARBA" id="ARBA00022989"/>
    </source>
</evidence>
<sequence>LIVYVGMMIGAVLWGGLADKLGRRQCLLYALAINCIFSFLSCFAQGYGFFIFFRLCSGIG</sequence>
<dbReference type="GO" id="GO:0016020">
    <property type="term" value="C:membrane"/>
    <property type="evidence" value="ECO:0007669"/>
    <property type="project" value="UniProtKB-SubCell"/>
</dbReference>
<dbReference type="InterPro" id="IPR036259">
    <property type="entry name" value="MFS_trans_sf"/>
</dbReference>
<keyword evidence="5 7" id="KW-1133">Transmembrane helix</keyword>
<keyword evidence="6 7" id="KW-0472">Membrane</keyword>
<evidence type="ECO:0000256" key="4">
    <source>
        <dbReference type="ARBA" id="ARBA00022692"/>
    </source>
</evidence>
<proteinExistence type="inferred from homology"/>
<evidence type="ECO:0000256" key="3">
    <source>
        <dbReference type="ARBA" id="ARBA00022448"/>
    </source>
</evidence>
<evidence type="ECO:0000256" key="2">
    <source>
        <dbReference type="ARBA" id="ARBA00008335"/>
    </source>
</evidence>
<comment type="caution">
    <text evidence="9">The sequence shown here is derived from an EMBL/GenBank/DDBJ whole genome shotgun (WGS) entry which is preliminary data.</text>
</comment>
<dbReference type="Proteomes" id="UP001529510">
    <property type="component" value="Unassembled WGS sequence"/>
</dbReference>
<dbReference type="EMBL" id="JAMKFB020000007">
    <property type="protein sequence ID" value="KAL0189533.1"/>
    <property type="molecule type" value="Genomic_DNA"/>
</dbReference>
<protein>
    <recommendedName>
        <fullName evidence="8">Major facilitator superfamily (MFS) profile domain-containing protein</fullName>
    </recommendedName>
</protein>
<feature type="non-terminal residue" evidence="9">
    <location>
        <position position="60"/>
    </location>
</feature>
<dbReference type="PANTHER" id="PTHR23511">
    <property type="entry name" value="SYNAPTIC VESICLE GLYCOPROTEIN 2"/>
    <property type="match status" value="1"/>
</dbReference>
<gene>
    <name evidence="9" type="ORF">M9458_016632</name>
</gene>
<comment type="similarity">
    <text evidence="2">Belongs to the major facilitator superfamily.</text>
</comment>
<dbReference type="InterPro" id="IPR005828">
    <property type="entry name" value="MFS_sugar_transport-like"/>
</dbReference>
<dbReference type="PROSITE" id="PS50850">
    <property type="entry name" value="MFS"/>
    <property type="match status" value="1"/>
</dbReference>
<evidence type="ECO:0000256" key="6">
    <source>
        <dbReference type="ARBA" id="ARBA00023136"/>
    </source>
</evidence>
<keyword evidence="10" id="KW-1185">Reference proteome</keyword>
<organism evidence="9 10">
    <name type="scientific">Cirrhinus mrigala</name>
    <name type="common">Mrigala</name>
    <dbReference type="NCBI Taxonomy" id="683832"/>
    <lineage>
        <taxon>Eukaryota</taxon>
        <taxon>Metazoa</taxon>
        <taxon>Chordata</taxon>
        <taxon>Craniata</taxon>
        <taxon>Vertebrata</taxon>
        <taxon>Euteleostomi</taxon>
        <taxon>Actinopterygii</taxon>
        <taxon>Neopterygii</taxon>
        <taxon>Teleostei</taxon>
        <taxon>Ostariophysi</taxon>
        <taxon>Cypriniformes</taxon>
        <taxon>Cyprinidae</taxon>
        <taxon>Labeoninae</taxon>
        <taxon>Labeonini</taxon>
        <taxon>Cirrhinus</taxon>
    </lineage>
</organism>
<accession>A0ABD0QTI8</accession>
<feature type="transmembrane region" description="Helical" evidence="7">
    <location>
        <begin position="28"/>
        <end position="53"/>
    </location>
</feature>
<dbReference type="InterPro" id="IPR020846">
    <property type="entry name" value="MFS_dom"/>
</dbReference>
<evidence type="ECO:0000259" key="8">
    <source>
        <dbReference type="PROSITE" id="PS50850"/>
    </source>
</evidence>
<feature type="domain" description="Major facilitator superfamily (MFS) profile" evidence="8">
    <location>
        <begin position="1"/>
        <end position="60"/>
    </location>
</feature>
<evidence type="ECO:0000313" key="9">
    <source>
        <dbReference type="EMBL" id="KAL0189533.1"/>
    </source>
</evidence>